<dbReference type="GO" id="GO:0016020">
    <property type="term" value="C:membrane"/>
    <property type="evidence" value="ECO:0007669"/>
    <property type="project" value="InterPro"/>
</dbReference>
<feature type="transmembrane region" description="Helical" evidence="1">
    <location>
        <begin position="241"/>
        <end position="262"/>
    </location>
</feature>
<dbReference type="InterPro" id="IPR037185">
    <property type="entry name" value="EmrE-like"/>
</dbReference>
<feature type="transmembrane region" description="Helical" evidence="1">
    <location>
        <begin position="94"/>
        <end position="115"/>
    </location>
</feature>
<accession>A0A2A2G926</accession>
<dbReference type="InterPro" id="IPR000620">
    <property type="entry name" value="EamA_dom"/>
</dbReference>
<gene>
    <name evidence="3" type="ORF">CK503_09030</name>
</gene>
<proteinExistence type="predicted"/>
<evidence type="ECO:0000259" key="2">
    <source>
        <dbReference type="Pfam" id="PF00892"/>
    </source>
</evidence>
<dbReference type="SUPFAM" id="SSF103481">
    <property type="entry name" value="Multidrug resistance efflux transporter EmrE"/>
    <property type="match status" value="1"/>
</dbReference>
<feature type="transmembrane region" description="Helical" evidence="1">
    <location>
        <begin position="121"/>
        <end position="138"/>
    </location>
</feature>
<feature type="transmembrane region" description="Helical" evidence="1">
    <location>
        <begin position="214"/>
        <end position="235"/>
    </location>
</feature>
<feature type="transmembrane region" description="Helical" evidence="1">
    <location>
        <begin position="184"/>
        <end position="202"/>
    </location>
</feature>
<evidence type="ECO:0000256" key="1">
    <source>
        <dbReference type="SAM" id="Phobius"/>
    </source>
</evidence>
<reference evidence="3 4" key="1">
    <citation type="submission" date="2017-08" db="EMBL/GenBank/DDBJ databases">
        <title>Aliifodinibius alkalisoli sp. nov., isolated from saline alkaline soil.</title>
        <authorList>
            <person name="Liu D."/>
            <person name="Zhang G."/>
        </authorList>
    </citation>
    <scope>NUCLEOTIDE SEQUENCE [LARGE SCALE GENOMIC DNA]</scope>
    <source>
        <strain evidence="3 4">WN023</strain>
    </source>
</reference>
<keyword evidence="1" id="KW-0812">Transmembrane</keyword>
<feature type="domain" description="EamA" evidence="2">
    <location>
        <begin position="155"/>
        <end position="284"/>
    </location>
</feature>
<comment type="caution">
    <text evidence="3">The sequence shown here is derived from an EMBL/GenBank/DDBJ whole genome shotgun (WGS) entry which is preliminary data.</text>
</comment>
<sequence>MVYVFLVLSSVCSLTIAHLLKVTETQKLRTLNTLTVNYIVAAVFALFVGYESTLSSAFVSHSAVLVVFCIIVGAFFIGNFIAYSKSVHTNGVGITIAAMRLSLLIPVVISIYWYAEFLNGLKVVGIIGVFGAMLLLIPKKNDIKIGSISASWLLILIFVLSGFADASLKIYEEEFSTNLNELTFMGLVFMGAFVIGLIIALFKKGPLITKKEALLGAAIGIPNLYSSIFLIYALGGISGSIAYPIVNILNVVGGTFLGLIVWNDQVSTKQWIGIATAVIAITLLI</sequence>
<evidence type="ECO:0000313" key="3">
    <source>
        <dbReference type="EMBL" id="PAU93808.1"/>
    </source>
</evidence>
<feature type="transmembrane region" description="Helical" evidence="1">
    <location>
        <begin position="30"/>
        <end position="50"/>
    </location>
</feature>
<dbReference type="Proteomes" id="UP000218831">
    <property type="component" value="Unassembled WGS sequence"/>
</dbReference>
<feature type="transmembrane region" description="Helical" evidence="1">
    <location>
        <begin position="145"/>
        <end position="164"/>
    </location>
</feature>
<keyword evidence="1" id="KW-1133">Transmembrane helix</keyword>
<name>A0A2A2G926_9BACT</name>
<dbReference type="EMBL" id="NSKE01000006">
    <property type="protein sequence ID" value="PAU93808.1"/>
    <property type="molecule type" value="Genomic_DNA"/>
</dbReference>
<dbReference type="Pfam" id="PF00892">
    <property type="entry name" value="EamA"/>
    <property type="match status" value="1"/>
</dbReference>
<evidence type="ECO:0000313" key="4">
    <source>
        <dbReference type="Proteomes" id="UP000218831"/>
    </source>
</evidence>
<dbReference type="OrthoDB" id="1524053at2"/>
<feature type="transmembrane region" description="Helical" evidence="1">
    <location>
        <begin position="6"/>
        <end position="23"/>
    </location>
</feature>
<keyword evidence="4" id="KW-1185">Reference proteome</keyword>
<dbReference type="RefSeq" id="WP_095606484.1">
    <property type="nucleotide sequence ID" value="NZ_NSKE01000006.1"/>
</dbReference>
<dbReference type="AlphaFoldDB" id="A0A2A2G926"/>
<feature type="transmembrane region" description="Helical" evidence="1">
    <location>
        <begin position="62"/>
        <end position="82"/>
    </location>
</feature>
<organism evidence="3 4">
    <name type="scientific">Fodinibius salipaludis</name>
    <dbReference type="NCBI Taxonomy" id="2032627"/>
    <lineage>
        <taxon>Bacteria</taxon>
        <taxon>Pseudomonadati</taxon>
        <taxon>Balneolota</taxon>
        <taxon>Balneolia</taxon>
        <taxon>Balneolales</taxon>
        <taxon>Balneolaceae</taxon>
        <taxon>Fodinibius</taxon>
    </lineage>
</organism>
<keyword evidence="1" id="KW-0472">Membrane</keyword>
<protein>
    <recommendedName>
        <fullName evidence="2">EamA domain-containing protein</fullName>
    </recommendedName>
</protein>
<dbReference type="Gene3D" id="1.10.3730.20">
    <property type="match status" value="1"/>
</dbReference>